<protein>
    <recommendedName>
        <fullName evidence="5">Helitron helicase-like domain-containing protein</fullName>
    </recommendedName>
</protein>
<reference evidence="3" key="1">
    <citation type="submission" date="2020-11" db="EMBL/GenBank/DDBJ databases">
        <authorList>
            <consortium name="DOE Joint Genome Institute"/>
            <person name="Ahrendt S."/>
            <person name="Riley R."/>
            <person name="Andreopoulos W."/>
            <person name="LaButti K."/>
            <person name="Pangilinan J."/>
            <person name="Ruiz-duenas F.J."/>
            <person name="Barrasa J.M."/>
            <person name="Sanchez-Garcia M."/>
            <person name="Camarero S."/>
            <person name="Miyauchi S."/>
            <person name="Serrano A."/>
            <person name="Linde D."/>
            <person name="Babiker R."/>
            <person name="Drula E."/>
            <person name="Ayuso-Fernandez I."/>
            <person name="Pacheco R."/>
            <person name="Padilla G."/>
            <person name="Ferreira P."/>
            <person name="Barriuso J."/>
            <person name="Kellner H."/>
            <person name="Castanera R."/>
            <person name="Alfaro M."/>
            <person name="Ramirez L."/>
            <person name="Pisabarro A.G."/>
            <person name="Kuo A."/>
            <person name="Tritt A."/>
            <person name="Lipzen A."/>
            <person name="He G."/>
            <person name="Yan M."/>
            <person name="Ng V."/>
            <person name="Cullen D."/>
            <person name="Martin F."/>
            <person name="Rosso M.-N."/>
            <person name="Henrissat B."/>
            <person name="Hibbett D."/>
            <person name="Martinez A.T."/>
            <person name="Grigoriev I.V."/>
        </authorList>
    </citation>
    <scope>NUCLEOTIDE SEQUENCE</scope>
    <source>
        <strain evidence="3">AH 44721</strain>
    </source>
</reference>
<dbReference type="Pfam" id="PF14214">
    <property type="entry name" value="Helitron_like_N"/>
    <property type="match status" value="1"/>
</dbReference>
<evidence type="ECO:0000313" key="4">
    <source>
        <dbReference type="Proteomes" id="UP000724874"/>
    </source>
</evidence>
<dbReference type="InterPro" id="IPR046700">
    <property type="entry name" value="DUF6570"/>
</dbReference>
<comment type="caution">
    <text evidence="3">The sequence shown here is derived from an EMBL/GenBank/DDBJ whole genome shotgun (WGS) entry which is preliminary data.</text>
</comment>
<dbReference type="InterPro" id="IPR025476">
    <property type="entry name" value="Helitron_helicase-like"/>
</dbReference>
<feature type="non-terminal residue" evidence="3">
    <location>
        <position position="609"/>
    </location>
</feature>
<dbReference type="EMBL" id="JADNYJ010000297">
    <property type="protein sequence ID" value="KAF8871656.1"/>
    <property type="molecule type" value="Genomic_DNA"/>
</dbReference>
<evidence type="ECO:0000259" key="1">
    <source>
        <dbReference type="Pfam" id="PF14214"/>
    </source>
</evidence>
<keyword evidence="4" id="KW-1185">Reference proteome</keyword>
<name>A0A9P5N793_GYMJU</name>
<dbReference type="OrthoDB" id="432234at2759"/>
<evidence type="ECO:0000259" key="2">
    <source>
        <dbReference type="Pfam" id="PF20209"/>
    </source>
</evidence>
<dbReference type="Pfam" id="PF20209">
    <property type="entry name" value="DUF6570"/>
    <property type="match status" value="1"/>
</dbReference>
<sequence length="609" mass="68782">MSVNPSEAESEISVNDEEHLQPADDVLKESIIKEWEEVTSHNNICMVVCSVCGIMERSALTAVMDAEDIELSLLRNDELPEAVLPTSYNFEAYDRAILNPKGLHKKESIGRMIVCLPCARSLRSGDMPRFALANWLYYGRERVPEDITNDFIEASVFERMLYGRARYNTVCCKFDLDGKNEPPKKSSRLKKGIRGNVVVAPLNAVRLYDILPPNVTECFDTMSAVFVANETPTSSTISKLSPVLVRKSRIRRILAFLLENNPHYGEDTGLRISGSNLDSIHDSEDVPDIPKTVAIGHLSPRQAFKGVNSDYTPRNEDDFIEDERTDNLMMENVSYTEGDESTKSYYAMKLLALERCMSGKSFVTSGTGGQFIPDFHNPRLLAWLFPNLDPWGIGGFHEPKRRVKLSMKEQVAHLLRSDDRAFEEDPEFAFVFFNILRKAEATRGVRFHVPGKEQERIVTELRTLDVNDLRSLCKKTQTDPMYKPLDGEEKRIVNLMKSITMSTHSLPGSNGYKKTMRNQIRGVICAKGCPALFITLNPSDVDHPLVKVFAGDSIDIDDVFRGEEMDSWRRRVFAAKKPAACALFFDFMIQNFIKVILAHGTGHRGLYGI</sequence>
<evidence type="ECO:0000313" key="3">
    <source>
        <dbReference type="EMBL" id="KAF8871656.1"/>
    </source>
</evidence>
<organism evidence="3 4">
    <name type="scientific">Gymnopilus junonius</name>
    <name type="common">Spectacular rustgill mushroom</name>
    <name type="synonym">Gymnopilus spectabilis subsp. junonius</name>
    <dbReference type="NCBI Taxonomy" id="109634"/>
    <lineage>
        <taxon>Eukaryota</taxon>
        <taxon>Fungi</taxon>
        <taxon>Dikarya</taxon>
        <taxon>Basidiomycota</taxon>
        <taxon>Agaricomycotina</taxon>
        <taxon>Agaricomycetes</taxon>
        <taxon>Agaricomycetidae</taxon>
        <taxon>Agaricales</taxon>
        <taxon>Agaricineae</taxon>
        <taxon>Hymenogastraceae</taxon>
        <taxon>Gymnopilus</taxon>
    </lineage>
</organism>
<evidence type="ECO:0008006" key="5">
    <source>
        <dbReference type="Google" id="ProtNLM"/>
    </source>
</evidence>
<feature type="domain" description="Helitron helicase-like" evidence="1">
    <location>
        <begin position="412"/>
        <end position="606"/>
    </location>
</feature>
<dbReference type="Proteomes" id="UP000724874">
    <property type="component" value="Unassembled WGS sequence"/>
</dbReference>
<accession>A0A9P5N793</accession>
<feature type="domain" description="DUF6570" evidence="2">
    <location>
        <begin position="125"/>
        <end position="277"/>
    </location>
</feature>
<dbReference type="AlphaFoldDB" id="A0A9P5N793"/>
<proteinExistence type="predicted"/>
<gene>
    <name evidence="3" type="ORF">CPB84DRAFT_1692014</name>
</gene>